<feature type="region of interest" description="Disordered" evidence="2">
    <location>
        <begin position="592"/>
        <end position="636"/>
    </location>
</feature>
<feature type="compositionally biased region" description="Basic residues" evidence="2">
    <location>
        <begin position="597"/>
        <end position="609"/>
    </location>
</feature>
<dbReference type="AlphaFoldDB" id="A0A1S4FD74"/>
<dbReference type="VEuPathDB" id="VectorBase:AAEL006269"/>
<feature type="coiled-coil region" evidence="1">
    <location>
        <begin position="144"/>
        <end position="171"/>
    </location>
</feature>
<dbReference type="SUPFAM" id="SSF50156">
    <property type="entry name" value="PDZ domain-like"/>
    <property type="match status" value="1"/>
</dbReference>
<keyword evidence="1" id="KW-0175">Coiled coil</keyword>
<evidence type="ECO:0000256" key="2">
    <source>
        <dbReference type="SAM" id="MobiDB-lite"/>
    </source>
</evidence>
<dbReference type="PANTHER" id="PTHR12573:SF4">
    <property type="entry name" value="AT09986P-RELATED"/>
    <property type="match status" value="1"/>
</dbReference>
<dbReference type="PANTHER" id="PTHR12573">
    <property type="entry name" value="AT09986P-RELATED"/>
    <property type="match status" value="1"/>
</dbReference>
<dbReference type="Proteomes" id="UP000008820">
    <property type="component" value="Chromosome 2"/>
</dbReference>
<feature type="region of interest" description="Disordered" evidence="2">
    <location>
        <begin position="446"/>
        <end position="474"/>
    </location>
</feature>
<reference evidence="3" key="2">
    <citation type="submission" date="2020-05" db="UniProtKB">
        <authorList>
            <consortium name="EnsemblMetazoa"/>
        </authorList>
    </citation>
    <scope>IDENTIFICATION</scope>
    <source>
        <strain evidence="3">LVP_AGWG</strain>
    </source>
</reference>
<gene>
    <name evidence="3" type="primary">5567696</name>
</gene>
<organism evidence="3 4">
    <name type="scientific">Aedes aegypti</name>
    <name type="common">Yellowfever mosquito</name>
    <name type="synonym">Culex aegypti</name>
    <dbReference type="NCBI Taxonomy" id="7159"/>
    <lineage>
        <taxon>Eukaryota</taxon>
        <taxon>Metazoa</taxon>
        <taxon>Ecdysozoa</taxon>
        <taxon>Arthropoda</taxon>
        <taxon>Hexapoda</taxon>
        <taxon>Insecta</taxon>
        <taxon>Pterygota</taxon>
        <taxon>Neoptera</taxon>
        <taxon>Endopterygota</taxon>
        <taxon>Diptera</taxon>
        <taxon>Nematocera</taxon>
        <taxon>Culicoidea</taxon>
        <taxon>Culicidae</taxon>
        <taxon>Culicinae</taxon>
        <taxon>Aedini</taxon>
        <taxon>Aedes</taxon>
        <taxon>Stegomyia</taxon>
    </lineage>
</organism>
<feature type="compositionally biased region" description="Basic and acidic residues" evidence="2">
    <location>
        <begin position="534"/>
        <end position="546"/>
    </location>
</feature>
<dbReference type="OrthoDB" id="449487at2759"/>
<proteinExistence type="predicted"/>
<dbReference type="Gene3D" id="2.30.42.10">
    <property type="match status" value="1"/>
</dbReference>
<feature type="compositionally biased region" description="Basic and acidic residues" evidence="2">
    <location>
        <begin position="462"/>
        <end position="474"/>
    </location>
</feature>
<dbReference type="PROSITE" id="PS50106">
    <property type="entry name" value="PDZ"/>
    <property type="match status" value="1"/>
</dbReference>
<feature type="compositionally biased region" description="Low complexity" evidence="2">
    <location>
        <begin position="446"/>
        <end position="456"/>
    </location>
</feature>
<sequence>METESIVSEPQPSTRGFPTERSTSMTVLSPQGKTNHQQLQQLHPHQPPRVAQLETLEAKMASIEVSLSSATPRRRKGTSLGGGSLSARSSPRPDSAPGREMRSALQDREAVIQNLRLQLGLGKLPRPTGPAFDDEERPAAEQKVTKLRSEAENKKVAIRNLKSALEKLDITDNIDIRIRQAELEYALGREELQLLSLVEEARALQARLDKSKPESNSLYGMLQTGINLTLHAVKATPGRWNASMKTDFPGFWVDWALDGEGLHRGDRIIEVNGKMVPGRTREELQKLMSTSGKCEMVVLRKKSLPFSQQQLHQSQADNVRLKHRISYLEDQVKELIATKDNNTDSGSSQASIINGNGGAHVTSISITSPPSTPPDNKPQIYQRGSFVTTIIDGKPSKTPPNCESPKTHQGHVTTTTIIKECDKINGELTSGNVLKHNLRNSMSSSKISINSDMSNSTAQYYQKKERDKREREARRLERERYMQQYGSKLQRSANDLDNGLDRRHLHYHRSHARSVEYLNGTSDRRKLTLPNEASSRREMRSVKSLDFESDNNKQYASEPSGPMRMRPAPPKKPLRLSLQRAQSLQTVEGIMIDAHSDKKRGMKRSHRSGKPSDMSSQYIENNVPLQTASLGRQKYI</sequence>
<dbReference type="InParanoid" id="A0A1S4FD74"/>
<feature type="compositionally biased region" description="Polar residues" evidence="2">
    <location>
        <begin position="1"/>
        <end position="35"/>
    </location>
</feature>
<feature type="region of interest" description="Disordered" evidence="2">
    <location>
        <begin position="1"/>
        <end position="103"/>
    </location>
</feature>
<evidence type="ECO:0000313" key="3">
    <source>
        <dbReference type="EnsemblMetazoa" id="AAEL006269-PA"/>
    </source>
</evidence>
<feature type="compositionally biased region" description="Polar residues" evidence="2">
    <location>
        <begin position="613"/>
        <end position="630"/>
    </location>
</feature>
<name>A0A1S4FD74_AEDAE</name>
<keyword evidence="4" id="KW-1185">Reference proteome</keyword>
<reference evidence="3 4" key="1">
    <citation type="submission" date="2017-06" db="EMBL/GenBank/DDBJ databases">
        <title>Aedes aegypti genome working group (AGWG) sequencing and assembly.</title>
        <authorList>
            <consortium name="Aedes aegypti Genome Working Group (AGWG)"/>
            <person name="Matthews B.J."/>
        </authorList>
    </citation>
    <scope>NUCLEOTIDE SEQUENCE [LARGE SCALE GENOMIC DNA]</scope>
    <source>
        <strain evidence="3 4">LVP_AGWG</strain>
    </source>
</reference>
<feature type="compositionally biased region" description="Low complexity" evidence="2">
    <location>
        <begin position="85"/>
        <end position="96"/>
    </location>
</feature>
<protein>
    <submittedName>
        <fullName evidence="3">PDZ domain-containing protein</fullName>
    </submittedName>
</protein>
<feature type="region of interest" description="Disordered" evidence="2">
    <location>
        <begin position="516"/>
        <end position="577"/>
    </location>
</feature>
<evidence type="ECO:0000313" key="4">
    <source>
        <dbReference type="Proteomes" id="UP000008820"/>
    </source>
</evidence>
<dbReference type="FunCoup" id="A0A1S4FD74">
    <property type="interactions" value="14"/>
</dbReference>
<dbReference type="InterPro" id="IPR001478">
    <property type="entry name" value="PDZ"/>
</dbReference>
<dbReference type="InterPro" id="IPR036034">
    <property type="entry name" value="PDZ_sf"/>
</dbReference>
<evidence type="ECO:0000256" key="1">
    <source>
        <dbReference type="SAM" id="Coils"/>
    </source>
</evidence>
<accession>A0A1S4FD74</accession>
<dbReference type="EnsemblMetazoa" id="AAEL006269-RA">
    <property type="protein sequence ID" value="AAEL006269-PA"/>
    <property type="gene ID" value="AAEL006269"/>
</dbReference>